<dbReference type="EMBL" id="JH711590">
    <property type="protein sequence ID" value="EIW75039.1"/>
    <property type="molecule type" value="Genomic_DNA"/>
</dbReference>
<protein>
    <recommendedName>
        <fullName evidence="4">cAMP-independent regulatory protein pac2</fullName>
    </recommendedName>
</protein>
<dbReference type="GeneID" id="19206603"/>
<feature type="non-terminal residue" evidence="2">
    <location>
        <position position="1"/>
    </location>
</feature>
<keyword evidence="3" id="KW-1185">Reference proteome</keyword>
<dbReference type="PANTHER" id="PTHR28027">
    <property type="entry name" value="TRANSCRIPTIONAL REGULATOR MIT1"/>
    <property type="match status" value="1"/>
</dbReference>
<dbReference type="PANTHER" id="PTHR28027:SF1">
    <property type="entry name" value="CAMP INDEPENDENT REGULATORY PROTEIN (AFU_ORTHOLOGUE AFUA_3G09640)"/>
    <property type="match status" value="1"/>
</dbReference>
<sequence length="184" mass="21191">VRDGRDAHVVLEAVRVNMLPLIRRRLTASERETLTSGNVFVWEEAENDGGLLRWTDGRRWSQSRMRGDYLFYEEKMETTPEEKEAKAALRAKRASDPASVPPSTNRRKDRPNRPNGLTKQTYSALVYLPGSSQPRKWHVVAYFAGDDYLRLPVIESYDYLRNIRVPEGVFVSSKANGLRTDRYS</sequence>
<name>A0A5M3M710_CONPW</name>
<dbReference type="OrthoDB" id="5572844at2759"/>
<feature type="region of interest" description="Disordered" evidence="1">
    <location>
        <begin position="85"/>
        <end position="120"/>
    </location>
</feature>
<organism evidence="2 3">
    <name type="scientific">Coniophora puteana (strain RWD-64-598)</name>
    <name type="common">Brown rot fungus</name>
    <dbReference type="NCBI Taxonomy" id="741705"/>
    <lineage>
        <taxon>Eukaryota</taxon>
        <taxon>Fungi</taxon>
        <taxon>Dikarya</taxon>
        <taxon>Basidiomycota</taxon>
        <taxon>Agaricomycotina</taxon>
        <taxon>Agaricomycetes</taxon>
        <taxon>Agaricomycetidae</taxon>
        <taxon>Boletales</taxon>
        <taxon>Coniophorineae</taxon>
        <taxon>Coniophoraceae</taxon>
        <taxon>Coniophora</taxon>
    </lineage>
</organism>
<evidence type="ECO:0000313" key="3">
    <source>
        <dbReference type="Proteomes" id="UP000053558"/>
    </source>
</evidence>
<evidence type="ECO:0008006" key="4">
    <source>
        <dbReference type="Google" id="ProtNLM"/>
    </source>
</evidence>
<evidence type="ECO:0000313" key="2">
    <source>
        <dbReference type="EMBL" id="EIW75039.1"/>
    </source>
</evidence>
<gene>
    <name evidence="2" type="ORF">CONPUDRAFT_26273</name>
</gene>
<dbReference type="GO" id="GO:0003677">
    <property type="term" value="F:DNA binding"/>
    <property type="evidence" value="ECO:0007669"/>
    <property type="project" value="TreeGrafter"/>
</dbReference>
<feature type="non-terminal residue" evidence="2">
    <location>
        <position position="184"/>
    </location>
</feature>
<comment type="caution">
    <text evidence="2">The sequence shown here is derived from an EMBL/GenBank/DDBJ whole genome shotgun (WGS) entry which is preliminary data.</text>
</comment>
<dbReference type="RefSeq" id="XP_007774773.1">
    <property type="nucleotide sequence ID" value="XM_007776583.1"/>
</dbReference>
<dbReference type="AlphaFoldDB" id="A0A5M3M710"/>
<accession>A0A5M3M710</accession>
<evidence type="ECO:0000256" key="1">
    <source>
        <dbReference type="SAM" id="MobiDB-lite"/>
    </source>
</evidence>
<reference evidence="3" key="1">
    <citation type="journal article" date="2012" name="Science">
        <title>The Paleozoic origin of enzymatic lignin decomposition reconstructed from 31 fungal genomes.</title>
        <authorList>
            <person name="Floudas D."/>
            <person name="Binder M."/>
            <person name="Riley R."/>
            <person name="Barry K."/>
            <person name="Blanchette R.A."/>
            <person name="Henrissat B."/>
            <person name="Martinez A.T."/>
            <person name="Otillar R."/>
            <person name="Spatafora J.W."/>
            <person name="Yadav J.S."/>
            <person name="Aerts A."/>
            <person name="Benoit I."/>
            <person name="Boyd A."/>
            <person name="Carlson A."/>
            <person name="Copeland A."/>
            <person name="Coutinho P.M."/>
            <person name="de Vries R.P."/>
            <person name="Ferreira P."/>
            <person name="Findley K."/>
            <person name="Foster B."/>
            <person name="Gaskell J."/>
            <person name="Glotzer D."/>
            <person name="Gorecki P."/>
            <person name="Heitman J."/>
            <person name="Hesse C."/>
            <person name="Hori C."/>
            <person name="Igarashi K."/>
            <person name="Jurgens J.A."/>
            <person name="Kallen N."/>
            <person name="Kersten P."/>
            <person name="Kohler A."/>
            <person name="Kuees U."/>
            <person name="Kumar T.K.A."/>
            <person name="Kuo A."/>
            <person name="LaButti K."/>
            <person name="Larrondo L.F."/>
            <person name="Lindquist E."/>
            <person name="Ling A."/>
            <person name="Lombard V."/>
            <person name="Lucas S."/>
            <person name="Lundell T."/>
            <person name="Martin R."/>
            <person name="McLaughlin D.J."/>
            <person name="Morgenstern I."/>
            <person name="Morin E."/>
            <person name="Murat C."/>
            <person name="Nagy L.G."/>
            <person name="Nolan M."/>
            <person name="Ohm R.A."/>
            <person name="Patyshakuliyeva A."/>
            <person name="Rokas A."/>
            <person name="Ruiz-Duenas F.J."/>
            <person name="Sabat G."/>
            <person name="Salamov A."/>
            <person name="Samejima M."/>
            <person name="Schmutz J."/>
            <person name="Slot J.C."/>
            <person name="St John F."/>
            <person name="Stenlid J."/>
            <person name="Sun H."/>
            <person name="Sun S."/>
            <person name="Syed K."/>
            <person name="Tsang A."/>
            <person name="Wiebenga A."/>
            <person name="Young D."/>
            <person name="Pisabarro A."/>
            <person name="Eastwood D.C."/>
            <person name="Martin F."/>
            <person name="Cullen D."/>
            <person name="Grigoriev I.V."/>
            <person name="Hibbett D.S."/>
        </authorList>
    </citation>
    <scope>NUCLEOTIDE SEQUENCE [LARGE SCALE GENOMIC DNA]</scope>
    <source>
        <strain evidence="3">RWD-64-598 SS2</strain>
    </source>
</reference>
<dbReference type="OMA" id="EPPWASS"/>
<dbReference type="Pfam" id="PF09729">
    <property type="entry name" value="Gti1_Pac2"/>
    <property type="match status" value="1"/>
</dbReference>
<dbReference type="Proteomes" id="UP000053558">
    <property type="component" value="Unassembled WGS sequence"/>
</dbReference>
<proteinExistence type="predicted"/>
<dbReference type="InterPro" id="IPR018608">
    <property type="entry name" value="Gti1/Pac2"/>
</dbReference>
<dbReference type="KEGG" id="cput:CONPUDRAFT_26273"/>